<evidence type="ECO:0000313" key="2">
    <source>
        <dbReference type="Proteomes" id="UP000001510"/>
    </source>
</evidence>
<accession>B0JW25</accession>
<dbReference type="AlphaFoldDB" id="B0JW25"/>
<gene>
    <name evidence="1" type="ordered locus">MAE_49460</name>
</gene>
<dbReference type="EnsemblBacteria" id="BAG04768">
    <property type="protein sequence ID" value="BAG04768"/>
    <property type="gene ID" value="MAE_49460"/>
</dbReference>
<dbReference type="EMBL" id="AP009552">
    <property type="protein sequence ID" value="BAG04768.1"/>
    <property type="molecule type" value="Genomic_DNA"/>
</dbReference>
<evidence type="ECO:0000313" key="1">
    <source>
        <dbReference type="EMBL" id="BAG04768.1"/>
    </source>
</evidence>
<organism evidence="1 2">
    <name type="scientific">Microcystis aeruginosa (strain NIES-843 / IAM M-2473)</name>
    <dbReference type="NCBI Taxonomy" id="449447"/>
    <lineage>
        <taxon>Bacteria</taxon>
        <taxon>Bacillati</taxon>
        <taxon>Cyanobacteriota</taxon>
        <taxon>Cyanophyceae</taxon>
        <taxon>Oscillatoriophycideae</taxon>
        <taxon>Chroococcales</taxon>
        <taxon>Microcystaceae</taxon>
        <taxon>Microcystis</taxon>
    </lineage>
</organism>
<protein>
    <submittedName>
        <fullName evidence="1">Uncharacterized protein</fullName>
    </submittedName>
</protein>
<sequence length="56" mass="6155">MSKITGFGLLLIYGPLHRSGRACGLYRQVLLASEGNYQLSSEARLGEVKSPFLIWG</sequence>
<dbReference type="Proteomes" id="UP000001510">
    <property type="component" value="Chromosome"/>
</dbReference>
<dbReference type="KEGG" id="mar:MAE_49460"/>
<dbReference type="HOGENOM" id="CLU_3009256_0_0_3"/>
<dbReference type="PaxDb" id="449447-MAE_49460"/>
<proteinExistence type="predicted"/>
<keyword evidence="2" id="KW-1185">Reference proteome</keyword>
<reference evidence="1 2" key="1">
    <citation type="journal article" date="2007" name="DNA Res.">
        <title>Complete genomic structure of the bloom-forming toxic cyanobacterium Microcystis aeruginosa NIES-843.</title>
        <authorList>
            <person name="Kaneko T."/>
            <person name="Nakajima N."/>
            <person name="Okamoto S."/>
            <person name="Suzuki I."/>
            <person name="Tanabe Y."/>
            <person name="Tamaoki M."/>
            <person name="Nakamura Y."/>
            <person name="Kasai F."/>
            <person name="Watanabe A."/>
            <person name="Kawashima K."/>
            <person name="Kishida Y."/>
            <person name="Ono A."/>
            <person name="Shimizu Y."/>
            <person name="Takahashi C."/>
            <person name="Minami C."/>
            <person name="Fujishiro T."/>
            <person name="Kohara M."/>
            <person name="Katoh M."/>
            <person name="Nakazaki N."/>
            <person name="Nakayama S."/>
            <person name="Yamada M."/>
            <person name="Tabata S."/>
            <person name="Watanabe M.M."/>
        </authorList>
    </citation>
    <scope>NUCLEOTIDE SEQUENCE [LARGE SCALE GENOMIC DNA]</scope>
    <source>
        <strain evidence="2">NIES-843 / IAM M-247</strain>
    </source>
</reference>
<name>B0JW25_MICAN</name>